<evidence type="ECO:0000256" key="2">
    <source>
        <dbReference type="ARBA" id="ARBA00022676"/>
    </source>
</evidence>
<dbReference type="GeneID" id="114239282"/>
<evidence type="ECO:0000256" key="3">
    <source>
        <dbReference type="ARBA" id="ARBA00022679"/>
    </source>
</evidence>
<dbReference type="InterPro" id="IPR050271">
    <property type="entry name" value="UDP-glycosyltransferase"/>
</dbReference>
<dbReference type="AlphaFoldDB" id="A0A6J2J7K9"/>
<keyword evidence="5" id="KW-0812">Transmembrane</keyword>
<comment type="catalytic activity">
    <reaction evidence="5">
        <text>glucuronate acceptor + UDP-alpha-D-glucuronate = acceptor beta-D-glucuronoside + UDP + H(+)</text>
        <dbReference type="Rhea" id="RHEA:21032"/>
        <dbReference type="ChEBI" id="CHEBI:15378"/>
        <dbReference type="ChEBI" id="CHEBI:58052"/>
        <dbReference type="ChEBI" id="CHEBI:58223"/>
        <dbReference type="ChEBI" id="CHEBI:132367"/>
        <dbReference type="ChEBI" id="CHEBI:132368"/>
        <dbReference type="EC" id="2.4.1.17"/>
    </reaction>
</comment>
<dbReference type="InterPro" id="IPR035595">
    <property type="entry name" value="UDP_glycos_trans_CS"/>
</dbReference>
<name>A0A6J2J7K9_BOMMA</name>
<dbReference type="EC" id="2.4.1.17" evidence="5"/>
<proteinExistence type="inferred from homology"/>
<evidence type="ECO:0000256" key="4">
    <source>
        <dbReference type="RuleBase" id="RU003718"/>
    </source>
</evidence>
<protein>
    <recommendedName>
        <fullName evidence="5">UDP-glucuronosyltransferase</fullName>
        <ecNumber evidence="5">2.4.1.17</ecNumber>
    </recommendedName>
</protein>
<accession>A0A6J2J7K9</accession>
<dbReference type="PANTHER" id="PTHR48043:SF159">
    <property type="entry name" value="EG:EG0003.4 PROTEIN-RELATED"/>
    <property type="match status" value="1"/>
</dbReference>
<comment type="subcellular location">
    <subcellularLocation>
        <location evidence="5">Membrane</location>
        <topology evidence="5">Single-pass membrane protein</topology>
    </subcellularLocation>
</comment>
<dbReference type="GO" id="GO:0015020">
    <property type="term" value="F:glucuronosyltransferase activity"/>
    <property type="evidence" value="ECO:0007669"/>
    <property type="project" value="UniProtKB-EC"/>
</dbReference>
<dbReference type="PROSITE" id="PS00375">
    <property type="entry name" value="UDPGT"/>
    <property type="match status" value="1"/>
</dbReference>
<feature type="chain" id="PRO_5027140188" description="UDP-glucuronosyltransferase" evidence="5">
    <location>
        <begin position="19"/>
        <end position="518"/>
    </location>
</feature>
<dbReference type="CDD" id="cd03784">
    <property type="entry name" value="GT1_Gtf-like"/>
    <property type="match status" value="1"/>
</dbReference>
<dbReference type="Proteomes" id="UP000504629">
    <property type="component" value="Unplaced"/>
</dbReference>
<evidence type="ECO:0000256" key="1">
    <source>
        <dbReference type="ARBA" id="ARBA00009995"/>
    </source>
</evidence>
<dbReference type="Gene3D" id="3.40.50.2000">
    <property type="entry name" value="Glycogen Phosphorylase B"/>
    <property type="match status" value="1"/>
</dbReference>
<dbReference type="KEGG" id="bman:114239282"/>
<dbReference type="GO" id="GO:0016020">
    <property type="term" value="C:membrane"/>
    <property type="evidence" value="ECO:0007669"/>
    <property type="project" value="UniProtKB-SubCell"/>
</dbReference>
<keyword evidence="3 4" id="KW-0808">Transferase</keyword>
<feature type="signal peptide" evidence="5">
    <location>
        <begin position="1"/>
        <end position="18"/>
    </location>
</feature>
<dbReference type="InterPro" id="IPR002213">
    <property type="entry name" value="UDP_glucos_trans"/>
</dbReference>
<organism evidence="6 7">
    <name type="scientific">Bombyx mandarina</name>
    <name type="common">Wild silk moth</name>
    <name type="synonym">Wild silkworm</name>
    <dbReference type="NCBI Taxonomy" id="7092"/>
    <lineage>
        <taxon>Eukaryota</taxon>
        <taxon>Metazoa</taxon>
        <taxon>Ecdysozoa</taxon>
        <taxon>Arthropoda</taxon>
        <taxon>Hexapoda</taxon>
        <taxon>Insecta</taxon>
        <taxon>Pterygota</taxon>
        <taxon>Neoptera</taxon>
        <taxon>Endopterygota</taxon>
        <taxon>Lepidoptera</taxon>
        <taxon>Glossata</taxon>
        <taxon>Ditrysia</taxon>
        <taxon>Bombycoidea</taxon>
        <taxon>Bombycidae</taxon>
        <taxon>Bombycinae</taxon>
        <taxon>Bombyx</taxon>
    </lineage>
</organism>
<comment type="similarity">
    <text evidence="1 4">Belongs to the UDP-glycosyltransferase family.</text>
</comment>
<dbReference type="FunFam" id="3.40.50.2000:FF:000050">
    <property type="entry name" value="UDP-glucuronosyltransferase"/>
    <property type="match status" value="1"/>
</dbReference>
<keyword evidence="5" id="KW-0732">Signal</keyword>
<keyword evidence="5" id="KW-1133">Transmembrane helix</keyword>
<sequence>MNFQTIHLLVLSALACDAYKILLVFPFPSKSHAILGEGYVRNLLKAGHEVTYITPYPRDPAPNLRIIQVSQHDFEEKINSTFTVEKLMDYSFTVMEMFNITKSFIYTANDTVANTEVQQLMLDPQTHFDVVVAEWMITEIFSGFSGIFNCPLIWSSSMEPHSWILPLIDEIPHPAYSSNILGLFEPPYNFVQRAINTSLEIALKVIKWFVTLIEEQIYKEGFAAAFKAKGLVQPSLQELRYSAALVLGNSHVSSGAPLKLPQNYKAIGGYHIDEQSKPLPKDFKNILDNSKHGVIYFSLGSMAPSKSMPAAIKNGLFEMFRSLKYTVIWKFEDEFQNVPDNVHIVKWAPQQSILAHPNCILFITHGGLLSTTETLHYGVPIIGMPMFGDQVMNIQKAVHKGFGLEVKLNFDTPKNLKAAINEVLSNQKYRDRVKELSLIYHDRPVSPGAELVHWVEHVVKTKGALHLRSQALHVPLYQKLLLDIIFVSLLLFLGFVFFIKYMVTRCLKKKIDIRKKTL</sequence>
<keyword evidence="6" id="KW-1185">Reference proteome</keyword>
<dbReference type="RefSeq" id="XP_028025223.1">
    <property type="nucleotide sequence ID" value="XM_028169422.1"/>
</dbReference>
<evidence type="ECO:0000313" key="6">
    <source>
        <dbReference type="Proteomes" id="UP000504629"/>
    </source>
</evidence>
<keyword evidence="5" id="KW-0472">Membrane</keyword>
<gene>
    <name evidence="7" type="primary">LOC114239282</name>
</gene>
<dbReference type="SUPFAM" id="SSF53756">
    <property type="entry name" value="UDP-Glycosyltransferase/glycogen phosphorylase"/>
    <property type="match status" value="1"/>
</dbReference>
<keyword evidence="2 4" id="KW-0328">Glycosyltransferase</keyword>
<dbReference type="Pfam" id="PF00201">
    <property type="entry name" value="UDPGT"/>
    <property type="match status" value="1"/>
</dbReference>
<evidence type="ECO:0000313" key="7">
    <source>
        <dbReference type="RefSeq" id="XP_028025223.1"/>
    </source>
</evidence>
<reference evidence="7" key="1">
    <citation type="submission" date="2025-08" db="UniProtKB">
        <authorList>
            <consortium name="RefSeq"/>
        </authorList>
    </citation>
    <scope>IDENTIFICATION</scope>
    <source>
        <tissue evidence="7">Silk gland</tissue>
    </source>
</reference>
<dbReference type="PANTHER" id="PTHR48043">
    <property type="entry name" value="EG:EG0003.4 PROTEIN-RELATED"/>
    <property type="match status" value="1"/>
</dbReference>
<evidence type="ECO:0000256" key="5">
    <source>
        <dbReference type="RuleBase" id="RU362059"/>
    </source>
</evidence>
<feature type="transmembrane region" description="Helical" evidence="5">
    <location>
        <begin position="480"/>
        <end position="503"/>
    </location>
</feature>
<dbReference type="OrthoDB" id="5835829at2759"/>